<organism evidence="1 2">
    <name type="scientific">Salix purpurea</name>
    <name type="common">Purple osier willow</name>
    <dbReference type="NCBI Taxonomy" id="77065"/>
    <lineage>
        <taxon>Eukaryota</taxon>
        <taxon>Viridiplantae</taxon>
        <taxon>Streptophyta</taxon>
        <taxon>Embryophyta</taxon>
        <taxon>Tracheophyta</taxon>
        <taxon>Spermatophyta</taxon>
        <taxon>Magnoliopsida</taxon>
        <taxon>eudicotyledons</taxon>
        <taxon>Gunneridae</taxon>
        <taxon>Pentapetalae</taxon>
        <taxon>rosids</taxon>
        <taxon>fabids</taxon>
        <taxon>Malpighiales</taxon>
        <taxon>Salicaceae</taxon>
        <taxon>Saliceae</taxon>
        <taxon>Salix</taxon>
    </lineage>
</organism>
<gene>
    <name evidence="1" type="ORF">OIU79_012257</name>
</gene>
<dbReference type="PANTHER" id="PTHR31115:SF3">
    <property type="entry name" value="EXPRESSED PROTEIN"/>
    <property type="match status" value="1"/>
</dbReference>
<dbReference type="OrthoDB" id="1915143at2759"/>
<keyword evidence="2" id="KW-1185">Reference proteome</keyword>
<protein>
    <submittedName>
        <fullName evidence="1">Uncharacterized protein</fullName>
    </submittedName>
</protein>
<evidence type="ECO:0000313" key="2">
    <source>
        <dbReference type="Proteomes" id="UP001151532"/>
    </source>
</evidence>
<dbReference type="EMBL" id="JAPFFK010000017">
    <property type="protein sequence ID" value="KAJ6698943.1"/>
    <property type="molecule type" value="Genomic_DNA"/>
</dbReference>
<reference evidence="1" key="1">
    <citation type="submission" date="2022-11" db="EMBL/GenBank/DDBJ databases">
        <authorList>
            <person name="Hyden B.L."/>
            <person name="Feng K."/>
            <person name="Yates T."/>
            <person name="Jawdy S."/>
            <person name="Smart L.B."/>
            <person name="Muchero W."/>
        </authorList>
    </citation>
    <scope>NUCLEOTIDE SEQUENCE</scope>
    <source>
        <tissue evidence="1">Shoot tip</tissue>
    </source>
</reference>
<proteinExistence type="predicted"/>
<sequence>MPVDREIPLSQLLLAALTSEEDCTLGNGDLEFDAYGTDLELNEELGSNCVNHLDNFQFSGHAAFSGCKVSGKPDHDETDIDISGTPNMGINSNFRNTRNGVLSDHALVPGMACSKFQYDDMKIEEKLHLEVLSLGIFPESMPDMQMDDEGICGHIRKLEENQHGLVSKKKSLLDKLLKHASEMKLQEKEFEHRAHDKLVTMAYEKYMVIFIHSTFLYFIHSHFVSSLGMNIFV</sequence>
<evidence type="ECO:0000313" key="1">
    <source>
        <dbReference type="EMBL" id="KAJ6698943.1"/>
    </source>
</evidence>
<accession>A0A9Q0T337</accession>
<dbReference type="PANTHER" id="PTHR31115">
    <property type="entry name" value="OS05G0107300 PROTEIN"/>
    <property type="match status" value="1"/>
</dbReference>
<comment type="caution">
    <text evidence="1">The sequence shown here is derived from an EMBL/GenBank/DDBJ whole genome shotgun (WGS) entry which is preliminary data.</text>
</comment>
<name>A0A9Q0T337_SALPP</name>
<dbReference type="Proteomes" id="UP001151532">
    <property type="component" value="Chromosome 6"/>
</dbReference>
<reference evidence="1" key="2">
    <citation type="journal article" date="2023" name="Int. J. Mol. Sci.">
        <title>De Novo Assembly and Annotation of 11 Diverse Shrub Willow (Salix) Genomes Reveals Novel Gene Organization in Sex-Linked Regions.</title>
        <authorList>
            <person name="Hyden B."/>
            <person name="Feng K."/>
            <person name="Yates T.B."/>
            <person name="Jawdy S."/>
            <person name="Cereghino C."/>
            <person name="Smart L.B."/>
            <person name="Muchero W."/>
        </authorList>
    </citation>
    <scope>NUCLEOTIDE SEQUENCE</scope>
    <source>
        <tissue evidence="1">Shoot tip</tissue>
    </source>
</reference>
<dbReference type="AlphaFoldDB" id="A0A9Q0T337"/>